<dbReference type="EMBL" id="JAEACQ010000349">
    <property type="protein sequence ID" value="MBL7632767.1"/>
    <property type="molecule type" value="Genomic_DNA"/>
</dbReference>
<protein>
    <submittedName>
        <fullName evidence="2">Lipid-transfer protein</fullName>
    </submittedName>
</protein>
<dbReference type="PANTHER" id="PTHR42870">
    <property type="entry name" value="ACETYL-COA C-ACETYLTRANSFERASE"/>
    <property type="match status" value="1"/>
</dbReference>
<comment type="caution">
    <text evidence="2">The sequence shown here is derived from an EMBL/GenBank/DDBJ whole genome shotgun (WGS) entry which is preliminary data.</text>
</comment>
<gene>
    <name evidence="2" type="ORF">I7412_37565</name>
</gene>
<dbReference type="AlphaFoldDB" id="A0A937RMC9"/>
<reference evidence="2" key="1">
    <citation type="submission" date="2020-12" db="EMBL/GenBank/DDBJ databases">
        <title>Genomic characterization of non-nitrogen-fixing Frankia strains.</title>
        <authorList>
            <person name="Carlos-Shanley C."/>
            <person name="Guerra T."/>
            <person name="Hahn D."/>
        </authorList>
    </citation>
    <scope>NUCLEOTIDE SEQUENCE</scope>
    <source>
        <strain evidence="2">CN6</strain>
    </source>
</reference>
<dbReference type="GO" id="GO:0016747">
    <property type="term" value="F:acyltransferase activity, transferring groups other than amino-acyl groups"/>
    <property type="evidence" value="ECO:0007669"/>
    <property type="project" value="InterPro"/>
</dbReference>
<dbReference type="PANTHER" id="PTHR42870:SF1">
    <property type="entry name" value="NON-SPECIFIC LIPID-TRANSFER PROTEIN-LIKE 2"/>
    <property type="match status" value="1"/>
</dbReference>
<dbReference type="Pfam" id="PF22691">
    <property type="entry name" value="Thiolase_C_1"/>
    <property type="match status" value="1"/>
</dbReference>
<sequence length="382" mass="41497">MTRSPHHQAAIVGIGQTEFSKRSGRSELQLAVEAARAALDDAGLRPADVDGLVTFDIDSNDETAVVRSVGMTEVRWTSRTPQGGAGSVATLQHAAAAVASGAADVVVIYRAFNERSGRRYGQPGAFGGRRTRDWHRAYGLDTPAQQFALWFQRYMHMYGVTNADFGRYGVVARQHAATNPNAWFYQRPITLEDHQRSRWIVEPILRLLDCCQESDGGVACVVTSPERARDLRHPVVLIEGATQSNPTDGYVTTNYYHQDLTRYPEAESVAAQLWKSTGLGPGDIDVAMLYDAFSPVVFYQLEAFGFCGRGEAGDFIADGNIQLGGRLPVNTNGGLLGEAYIHGMNNIAEAVRQLRGTAVNQVPRAEHVLCSSGRSAAVLGRG</sequence>
<dbReference type="CDD" id="cd00829">
    <property type="entry name" value="SCP-x_thiolase"/>
    <property type="match status" value="1"/>
</dbReference>
<dbReference type="PIRSF" id="PIRSF000429">
    <property type="entry name" value="Ac-CoA_Ac_transf"/>
    <property type="match status" value="1"/>
</dbReference>
<organism evidence="2 3">
    <name type="scientific">Frankia nepalensis</name>
    <dbReference type="NCBI Taxonomy" id="1836974"/>
    <lineage>
        <taxon>Bacteria</taxon>
        <taxon>Bacillati</taxon>
        <taxon>Actinomycetota</taxon>
        <taxon>Actinomycetes</taxon>
        <taxon>Frankiales</taxon>
        <taxon>Frankiaceae</taxon>
        <taxon>Frankia</taxon>
    </lineage>
</organism>
<dbReference type="InterPro" id="IPR016039">
    <property type="entry name" value="Thiolase-like"/>
</dbReference>
<keyword evidence="3" id="KW-1185">Reference proteome</keyword>
<evidence type="ECO:0000313" key="2">
    <source>
        <dbReference type="EMBL" id="MBL7632767.1"/>
    </source>
</evidence>
<feature type="domain" description="Thiolase C-terminal" evidence="1">
    <location>
        <begin position="257"/>
        <end position="371"/>
    </location>
</feature>
<proteinExistence type="predicted"/>
<dbReference type="RefSeq" id="WP_203004123.1">
    <property type="nucleotide sequence ID" value="NZ_JADWYU010000207.1"/>
</dbReference>
<name>A0A937RMC9_9ACTN</name>
<dbReference type="Gene3D" id="3.40.47.10">
    <property type="match status" value="1"/>
</dbReference>
<accession>A0A937RMC9</accession>
<dbReference type="InterPro" id="IPR002155">
    <property type="entry name" value="Thiolase"/>
</dbReference>
<evidence type="ECO:0000259" key="1">
    <source>
        <dbReference type="Pfam" id="PF22691"/>
    </source>
</evidence>
<dbReference type="NCBIfam" id="NF005892">
    <property type="entry name" value="PRK07855.1"/>
    <property type="match status" value="1"/>
</dbReference>
<dbReference type="InterPro" id="IPR055140">
    <property type="entry name" value="Thiolase_C_2"/>
</dbReference>
<dbReference type="SUPFAM" id="SSF53901">
    <property type="entry name" value="Thiolase-like"/>
    <property type="match status" value="2"/>
</dbReference>
<evidence type="ECO:0000313" key="3">
    <source>
        <dbReference type="Proteomes" id="UP000604475"/>
    </source>
</evidence>
<dbReference type="Proteomes" id="UP000604475">
    <property type="component" value="Unassembled WGS sequence"/>
</dbReference>